<dbReference type="OrthoDB" id="10287814at2759"/>
<accession>A0A2P5BMH7</accession>
<evidence type="ECO:0000313" key="2">
    <source>
        <dbReference type="Proteomes" id="UP000237105"/>
    </source>
</evidence>
<dbReference type="AlphaFoldDB" id="A0A2P5BMH7"/>
<organism evidence="1 2">
    <name type="scientific">Parasponia andersonii</name>
    <name type="common">Sponia andersonii</name>
    <dbReference type="NCBI Taxonomy" id="3476"/>
    <lineage>
        <taxon>Eukaryota</taxon>
        <taxon>Viridiplantae</taxon>
        <taxon>Streptophyta</taxon>
        <taxon>Embryophyta</taxon>
        <taxon>Tracheophyta</taxon>
        <taxon>Spermatophyta</taxon>
        <taxon>Magnoliopsida</taxon>
        <taxon>eudicotyledons</taxon>
        <taxon>Gunneridae</taxon>
        <taxon>Pentapetalae</taxon>
        <taxon>rosids</taxon>
        <taxon>fabids</taxon>
        <taxon>Rosales</taxon>
        <taxon>Cannabaceae</taxon>
        <taxon>Parasponia</taxon>
    </lineage>
</organism>
<keyword evidence="2" id="KW-1185">Reference proteome</keyword>
<evidence type="ECO:0000313" key="1">
    <source>
        <dbReference type="EMBL" id="PON50009.1"/>
    </source>
</evidence>
<proteinExistence type="predicted"/>
<name>A0A2P5BMH7_PARAD</name>
<reference evidence="2" key="1">
    <citation type="submission" date="2016-06" db="EMBL/GenBank/DDBJ databases">
        <title>Parallel loss of symbiosis genes in relatives of nitrogen-fixing non-legume Parasponia.</title>
        <authorList>
            <person name="Van Velzen R."/>
            <person name="Holmer R."/>
            <person name="Bu F."/>
            <person name="Rutten L."/>
            <person name="Van Zeijl A."/>
            <person name="Liu W."/>
            <person name="Santuari L."/>
            <person name="Cao Q."/>
            <person name="Sharma T."/>
            <person name="Shen D."/>
            <person name="Roswanjaya Y."/>
            <person name="Wardhani T."/>
            <person name="Kalhor M.S."/>
            <person name="Jansen J."/>
            <person name="Van den Hoogen J."/>
            <person name="Gungor B."/>
            <person name="Hartog M."/>
            <person name="Hontelez J."/>
            <person name="Verver J."/>
            <person name="Yang W.-C."/>
            <person name="Schijlen E."/>
            <person name="Repin R."/>
            <person name="Schilthuizen M."/>
            <person name="Schranz E."/>
            <person name="Heidstra R."/>
            <person name="Miyata K."/>
            <person name="Fedorova E."/>
            <person name="Kohlen W."/>
            <person name="Bisseling T."/>
            <person name="Smit S."/>
            <person name="Geurts R."/>
        </authorList>
    </citation>
    <scope>NUCLEOTIDE SEQUENCE [LARGE SCALE GENOMIC DNA]</scope>
    <source>
        <strain evidence="2">cv. WU1-14</strain>
    </source>
</reference>
<comment type="caution">
    <text evidence="1">The sequence shown here is derived from an EMBL/GenBank/DDBJ whole genome shotgun (WGS) entry which is preliminary data.</text>
</comment>
<dbReference type="Proteomes" id="UP000237105">
    <property type="component" value="Unassembled WGS sequence"/>
</dbReference>
<sequence length="100" mass="11452">ERIKAIINIGYKAQNVDGWTYKTRQEEIDSNIQRLVNRSMKLSCEWRPVKVKFNFVSNSETLEIDRRGSNVALHKDEVACASDHRMIRGLNVVCASNDGN</sequence>
<feature type="non-terminal residue" evidence="1">
    <location>
        <position position="1"/>
    </location>
</feature>
<gene>
    <name evidence="1" type="ORF">PanWU01x14_226460</name>
</gene>
<protein>
    <submittedName>
        <fullName evidence="1">Uncharacterized protein</fullName>
    </submittedName>
</protein>
<dbReference type="EMBL" id="JXTB01000251">
    <property type="protein sequence ID" value="PON50009.1"/>
    <property type="molecule type" value="Genomic_DNA"/>
</dbReference>